<accession>A0A941FGS7</accession>
<protein>
    <submittedName>
        <fullName evidence="1">Uncharacterized protein</fullName>
    </submittedName>
</protein>
<dbReference type="Gene3D" id="3.30.200.20">
    <property type="entry name" value="Phosphorylase Kinase, domain 1"/>
    <property type="match status" value="1"/>
</dbReference>
<evidence type="ECO:0000313" key="1">
    <source>
        <dbReference type="EMBL" id="MBR8644483.1"/>
    </source>
</evidence>
<evidence type="ECO:0000313" key="2">
    <source>
        <dbReference type="Proteomes" id="UP000680045"/>
    </source>
</evidence>
<sequence length="83" mass="9825">MIMLQFPEIELKEIKQFGEGFDNTVIQINGQFVFRFPCRPIAVTLIQVENQLCLPLQALFRLLSLNQSFWETKHFVSLSFYRL</sequence>
<gene>
    <name evidence="1" type="ORF">KEH51_07390</name>
</gene>
<comment type="caution">
    <text evidence="1">The sequence shown here is derived from an EMBL/GenBank/DDBJ whole genome shotgun (WGS) entry which is preliminary data.</text>
</comment>
<dbReference type="Proteomes" id="UP000680045">
    <property type="component" value="Unassembled WGS sequence"/>
</dbReference>
<name>A0A941FGS7_9BACI</name>
<dbReference type="EMBL" id="JAGTPW010000009">
    <property type="protein sequence ID" value="MBR8644483.1"/>
    <property type="molecule type" value="Genomic_DNA"/>
</dbReference>
<dbReference type="AlphaFoldDB" id="A0A941FGS7"/>
<organism evidence="1 2">
    <name type="scientific">Peribacillus frigoritolerans</name>
    <dbReference type="NCBI Taxonomy" id="450367"/>
    <lineage>
        <taxon>Bacteria</taxon>
        <taxon>Bacillati</taxon>
        <taxon>Bacillota</taxon>
        <taxon>Bacilli</taxon>
        <taxon>Bacillales</taxon>
        <taxon>Bacillaceae</taxon>
        <taxon>Peribacillus</taxon>
    </lineage>
</organism>
<proteinExistence type="predicted"/>
<reference evidence="1" key="1">
    <citation type="submission" date="2021-04" db="EMBL/GenBank/DDBJ databases">
        <title>Whole genome sequencing of Enterococci isolates from hospitalized patients.</title>
        <authorList>
            <person name="Ogoti B.M."/>
            <person name="Onyambu F.G."/>
        </authorList>
    </citation>
    <scope>NUCLEOTIDE SEQUENCE</scope>
    <source>
        <strain evidence="1">242</strain>
    </source>
</reference>